<comment type="caution">
    <text evidence="2">The sequence shown here is derived from an EMBL/GenBank/DDBJ whole genome shotgun (WGS) entry which is preliminary data.</text>
</comment>
<evidence type="ECO:0000313" key="2">
    <source>
        <dbReference type="EMBL" id="MCX2720643.1"/>
    </source>
</evidence>
<dbReference type="PROSITE" id="PS51257">
    <property type="entry name" value="PROKAR_LIPOPROTEIN"/>
    <property type="match status" value="1"/>
</dbReference>
<gene>
    <name evidence="2" type="ORF">OO016_13600</name>
</gene>
<dbReference type="Proteomes" id="UP001207116">
    <property type="component" value="Unassembled WGS sequence"/>
</dbReference>
<dbReference type="AlphaFoldDB" id="A0AAE3MNH3"/>
<proteinExistence type="predicted"/>
<accession>A0AAE3MNH3</accession>
<dbReference type="EMBL" id="JAPFQP010000004">
    <property type="protein sequence ID" value="MCX2720643.1"/>
    <property type="molecule type" value="Genomic_DNA"/>
</dbReference>
<name>A0AAE3MNH3_9FLAO</name>
<organism evidence="2 3">
    <name type="scientific">Lentiprolixibacter aurantiacus</name>
    <dbReference type="NCBI Taxonomy" id="2993939"/>
    <lineage>
        <taxon>Bacteria</taxon>
        <taxon>Pseudomonadati</taxon>
        <taxon>Bacteroidota</taxon>
        <taxon>Flavobacteriia</taxon>
        <taxon>Flavobacteriales</taxon>
        <taxon>Flavobacteriaceae</taxon>
        <taxon>Lentiprolixibacter</taxon>
    </lineage>
</organism>
<feature type="signal peptide" evidence="1">
    <location>
        <begin position="1"/>
        <end position="24"/>
    </location>
</feature>
<protein>
    <recommendedName>
        <fullName evidence="4">Lipocalin-like domain-containing protein</fullName>
    </recommendedName>
</protein>
<dbReference type="RefSeq" id="WP_266015111.1">
    <property type="nucleotide sequence ID" value="NZ_JAPFQP010000004.1"/>
</dbReference>
<evidence type="ECO:0008006" key="4">
    <source>
        <dbReference type="Google" id="ProtNLM"/>
    </source>
</evidence>
<keyword evidence="1" id="KW-0732">Signal</keyword>
<evidence type="ECO:0000256" key="1">
    <source>
        <dbReference type="SAM" id="SignalP"/>
    </source>
</evidence>
<feature type="chain" id="PRO_5042073213" description="Lipocalin-like domain-containing protein" evidence="1">
    <location>
        <begin position="25"/>
        <end position="591"/>
    </location>
</feature>
<reference evidence="2" key="1">
    <citation type="submission" date="2022-11" db="EMBL/GenBank/DDBJ databases">
        <title>The characterization of three novel Bacteroidetes species and genomic analysis of their roles in tidal elemental geochemical cycles.</title>
        <authorList>
            <person name="Ma K.-J."/>
        </authorList>
    </citation>
    <scope>NUCLEOTIDE SEQUENCE</scope>
    <source>
        <strain evidence="2">M415</strain>
    </source>
</reference>
<sequence>MKKIFNYSALVLLLITALTFTSCQEEFEELPQPDEQQTLMASSSTAKLIQRTAAKDGSFDNIVDGASCFAVNFPYTVNVNGLDITIDSPEDLKVIEEIFDQLDDDIDVLEILFPITITLEDYTEITISNFEELRALAAECIEGGGDDDIECIDFVYPVTFYTFDINEVQTGSVTIENDEQLRRFLEGLDDDDLISIDFPVDLKLYDGTVVTVTNNAELAITIENAKEACDEDDDNDYNDDDFNKERLANYLVECPWIVLSVERDGVNQSAQYEAFLMRFREDGSVTVRDRAGNVLNGEWELNDTNSDYVELQLFFDTLVDFNLSWKVYEVGEGKIKLFSDEGNHIVMKIACEEDVEPDSLRQILRECSWVIKKVKNQGEEINRLLGYEFNFFAEGVVTLSNEEIMYEGTWEIVRNEQGRLVMSITIGDEPGVNFEWPLSSLRYDRLKFEIPEIGYELILQRVCDDNANDGDVVEIRSIMMEGEWVVAQYQDNGVDITQEFEGYDFNFQPEHLVTVSTNMDPLFNGLWRVIRNYENELKVYLNFGDDAPFAELTDDWNLVSITADRIELKDWSDDPEAGTVAYDVLVFERKQ</sequence>
<keyword evidence="3" id="KW-1185">Reference proteome</keyword>
<evidence type="ECO:0000313" key="3">
    <source>
        <dbReference type="Proteomes" id="UP001207116"/>
    </source>
</evidence>